<dbReference type="KEGG" id="mam:Mesau_02556"/>
<dbReference type="AlphaFoldDB" id="L0KLK4"/>
<keyword evidence="3" id="KW-1185">Reference proteome</keyword>
<reference evidence="3" key="1">
    <citation type="submission" date="2012-02" db="EMBL/GenBank/DDBJ databases">
        <title>Complete sequence of Mesorhizobium australicum WSM2073.</title>
        <authorList>
            <person name="Lucas S."/>
            <person name="Han J."/>
            <person name="Lapidus A."/>
            <person name="Cheng J.-F."/>
            <person name="Goodwin L."/>
            <person name="Pitluck S."/>
            <person name="Peters L."/>
            <person name="Gu W."/>
            <person name="Detter J.C."/>
            <person name="Han C."/>
            <person name="Tapia R."/>
            <person name="Land M."/>
            <person name="Hauser L."/>
            <person name="Kyrpides N."/>
            <person name="Ivanova N."/>
            <person name="Pagani I."/>
            <person name="Reeve W.G."/>
            <person name="Howieson J.G."/>
            <person name="Tiwari R.P."/>
            <person name="O'Hara G.W."/>
            <person name="Atkins C.A."/>
            <person name="Ronson C.W."/>
            <person name="Nandasena K.G."/>
            <person name="Woyke T."/>
        </authorList>
    </citation>
    <scope>NUCLEOTIDE SEQUENCE [LARGE SCALE GENOMIC DNA]</scope>
    <source>
        <strain evidence="3">LMG 24608 / HAMBI 3006 / WSM2073</strain>
    </source>
</reference>
<evidence type="ECO:0000313" key="3">
    <source>
        <dbReference type="Proteomes" id="UP000010998"/>
    </source>
</evidence>
<dbReference type="Proteomes" id="UP000010998">
    <property type="component" value="Chromosome"/>
</dbReference>
<dbReference type="EMBL" id="CP003358">
    <property type="protein sequence ID" value="AGB44978.1"/>
    <property type="molecule type" value="Genomic_DNA"/>
</dbReference>
<feature type="region of interest" description="Disordered" evidence="1">
    <location>
        <begin position="55"/>
        <end position="87"/>
    </location>
</feature>
<proteinExistence type="predicted"/>
<dbReference type="STRING" id="754035.Mesau_02556"/>
<feature type="compositionally biased region" description="Polar residues" evidence="1">
    <location>
        <begin position="63"/>
        <end position="77"/>
    </location>
</feature>
<evidence type="ECO:0000256" key="1">
    <source>
        <dbReference type="SAM" id="MobiDB-lite"/>
    </source>
</evidence>
<name>L0KLK4_MESAW</name>
<accession>L0KLK4</accession>
<evidence type="ECO:0000313" key="2">
    <source>
        <dbReference type="EMBL" id="AGB44978.1"/>
    </source>
</evidence>
<protein>
    <submittedName>
        <fullName evidence="2">Uncharacterized protein</fullName>
    </submittedName>
</protein>
<organism evidence="2 3">
    <name type="scientific">Mesorhizobium australicum (strain HAMBI 3006 / LMG 24608 / WSM2073)</name>
    <dbReference type="NCBI Taxonomy" id="754035"/>
    <lineage>
        <taxon>Bacteria</taxon>
        <taxon>Pseudomonadati</taxon>
        <taxon>Pseudomonadota</taxon>
        <taxon>Alphaproteobacteria</taxon>
        <taxon>Hyphomicrobiales</taxon>
        <taxon>Phyllobacteriaceae</taxon>
        <taxon>Mesorhizobium</taxon>
    </lineage>
</organism>
<sequence length="87" mass="9316">MDEPKTAFIDRLIKETSVSEKDARELIALLGLNWSSLVREAKLLKPQAHGASYMSVDGGGVSDFQTNSNQVSEQGGHSSPLVGKADT</sequence>
<dbReference type="HOGENOM" id="CLU_2479729_0_0_5"/>
<gene>
    <name evidence="2" type="ordered locus">Mesau_02556</name>
</gene>